<evidence type="ECO:0000256" key="4">
    <source>
        <dbReference type="ARBA" id="ARBA00022679"/>
    </source>
</evidence>
<evidence type="ECO:0000313" key="6">
    <source>
        <dbReference type="EMBL" id="HIU47309.1"/>
    </source>
</evidence>
<dbReference type="InterPro" id="IPR002052">
    <property type="entry name" value="DNA_methylase_N6_adenine_CS"/>
</dbReference>
<dbReference type="GO" id="GO:0003676">
    <property type="term" value="F:nucleic acid binding"/>
    <property type="evidence" value="ECO:0007669"/>
    <property type="project" value="InterPro"/>
</dbReference>
<keyword evidence="4" id="KW-0808">Transferase</keyword>
<protein>
    <submittedName>
        <fullName evidence="6">Methyltransferase</fullName>
    </submittedName>
</protein>
<dbReference type="InterPro" id="IPR007848">
    <property type="entry name" value="Small_mtfrase_dom"/>
</dbReference>
<dbReference type="CDD" id="cd02440">
    <property type="entry name" value="AdoMet_MTases"/>
    <property type="match status" value="1"/>
</dbReference>
<keyword evidence="1" id="KW-0963">Cytoplasm</keyword>
<organism evidence="6 7">
    <name type="scientific">Candidatus Fimadaptatus faecigallinarum</name>
    <dbReference type="NCBI Taxonomy" id="2840814"/>
    <lineage>
        <taxon>Bacteria</taxon>
        <taxon>Bacillati</taxon>
        <taxon>Bacillota</taxon>
        <taxon>Clostridia</taxon>
        <taxon>Eubacteriales</taxon>
        <taxon>Candidatus Fimadaptatus</taxon>
    </lineage>
</organism>
<keyword evidence="2" id="KW-0698">rRNA processing</keyword>
<evidence type="ECO:0000256" key="3">
    <source>
        <dbReference type="ARBA" id="ARBA00022603"/>
    </source>
</evidence>
<keyword evidence="3 6" id="KW-0489">Methyltransferase</keyword>
<dbReference type="Pfam" id="PF05175">
    <property type="entry name" value="MTS"/>
    <property type="match status" value="1"/>
</dbReference>
<dbReference type="AlphaFoldDB" id="A0A9D1LSN3"/>
<accession>A0A9D1LSN3</accession>
<dbReference type="InterPro" id="IPR046977">
    <property type="entry name" value="RsmC/RlmG"/>
</dbReference>
<dbReference type="GO" id="GO:0008757">
    <property type="term" value="F:S-adenosylmethionine-dependent methyltransferase activity"/>
    <property type="evidence" value="ECO:0007669"/>
    <property type="project" value="InterPro"/>
</dbReference>
<dbReference type="PANTHER" id="PTHR47816">
    <property type="entry name" value="RIBOSOMAL RNA SMALL SUBUNIT METHYLTRANSFERASE C"/>
    <property type="match status" value="1"/>
</dbReference>
<evidence type="ECO:0000256" key="1">
    <source>
        <dbReference type="ARBA" id="ARBA00022490"/>
    </source>
</evidence>
<dbReference type="PROSITE" id="PS00092">
    <property type="entry name" value="N6_MTASE"/>
    <property type="match status" value="1"/>
</dbReference>
<reference evidence="6" key="2">
    <citation type="journal article" date="2021" name="PeerJ">
        <title>Extensive microbial diversity within the chicken gut microbiome revealed by metagenomics and culture.</title>
        <authorList>
            <person name="Gilroy R."/>
            <person name="Ravi A."/>
            <person name="Getino M."/>
            <person name="Pursley I."/>
            <person name="Horton D.L."/>
            <person name="Alikhan N.F."/>
            <person name="Baker D."/>
            <person name="Gharbi K."/>
            <person name="Hall N."/>
            <person name="Watson M."/>
            <person name="Adriaenssens E.M."/>
            <person name="Foster-Nyarko E."/>
            <person name="Jarju S."/>
            <person name="Secka A."/>
            <person name="Antonio M."/>
            <person name="Oren A."/>
            <person name="Chaudhuri R.R."/>
            <person name="La Ragione R."/>
            <person name="Hildebrand F."/>
            <person name="Pallen M.J."/>
        </authorList>
    </citation>
    <scope>NUCLEOTIDE SEQUENCE</scope>
    <source>
        <strain evidence="6">ChiSxjej2B14-8506</strain>
    </source>
</reference>
<evidence type="ECO:0000313" key="7">
    <source>
        <dbReference type="Proteomes" id="UP000824123"/>
    </source>
</evidence>
<dbReference type="Gene3D" id="3.40.50.150">
    <property type="entry name" value="Vaccinia Virus protein VP39"/>
    <property type="match status" value="1"/>
</dbReference>
<feature type="domain" description="Methyltransferase small" evidence="5">
    <location>
        <begin position="11"/>
        <end position="171"/>
    </location>
</feature>
<dbReference type="Proteomes" id="UP000824123">
    <property type="component" value="Unassembled WGS sequence"/>
</dbReference>
<dbReference type="SUPFAM" id="SSF53335">
    <property type="entry name" value="S-adenosyl-L-methionine-dependent methyltransferases"/>
    <property type="match status" value="1"/>
</dbReference>
<dbReference type="GO" id="GO:0008170">
    <property type="term" value="F:N-methyltransferase activity"/>
    <property type="evidence" value="ECO:0007669"/>
    <property type="project" value="UniProtKB-ARBA"/>
</dbReference>
<dbReference type="EMBL" id="DVNK01000052">
    <property type="protein sequence ID" value="HIU47309.1"/>
    <property type="molecule type" value="Genomic_DNA"/>
</dbReference>
<proteinExistence type="predicted"/>
<comment type="caution">
    <text evidence="6">The sequence shown here is derived from an EMBL/GenBank/DDBJ whole genome shotgun (WGS) entry which is preliminary data.</text>
</comment>
<sequence length="195" mass="21649">MLIDVLDTQIEFEPCEGVFSPCAADRGTLAMLRAAKLTPDAPEKVLDLGCGWGLVGIYCALMWGPEYVTMLDIDPTAVDCARRNCLRNGLDALHPIVSDAYDALDDAGYTLILSNPPYHADFAVARRFIEKGFNRLKLGGRMMMVTKRRDWYRNKFISVFGGVKIDEIDGYLVFTGIKKSPSYAKGRASKRKPSS</sequence>
<dbReference type="GO" id="GO:0006364">
    <property type="term" value="P:rRNA processing"/>
    <property type="evidence" value="ECO:0007669"/>
    <property type="project" value="UniProtKB-KW"/>
</dbReference>
<name>A0A9D1LSN3_9FIRM</name>
<gene>
    <name evidence="6" type="ORF">IAC59_08665</name>
</gene>
<dbReference type="InterPro" id="IPR029063">
    <property type="entry name" value="SAM-dependent_MTases_sf"/>
</dbReference>
<reference evidence="6" key="1">
    <citation type="submission" date="2020-10" db="EMBL/GenBank/DDBJ databases">
        <authorList>
            <person name="Gilroy R."/>
        </authorList>
    </citation>
    <scope>NUCLEOTIDE SEQUENCE</scope>
    <source>
        <strain evidence="6">ChiSxjej2B14-8506</strain>
    </source>
</reference>
<dbReference type="PANTHER" id="PTHR47816:SF4">
    <property type="entry name" value="RIBOSOMAL RNA SMALL SUBUNIT METHYLTRANSFERASE C"/>
    <property type="match status" value="1"/>
</dbReference>
<evidence type="ECO:0000259" key="5">
    <source>
        <dbReference type="Pfam" id="PF05175"/>
    </source>
</evidence>
<dbReference type="GO" id="GO:0032259">
    <property type="term" value="P:methylation"/>
    <property type="evidence" value="ECO:0007669"/>
    <property type="project" value="UniProtKB-KW"/>
</dbReference>
<evidence type="ECO:0000256" key="2">
    <source>
        <dbReference type="ARBA" id="ARBA00022552"/>
    </source>
</evidence>